<dbReference type="AlphaFoldDB" id="E3Q2A5"/>
<dbReference type="STRING" id="645133.E3Q2A5"/>
<reference evidence="3" key="1">
    <citation type="journal article" date="2012" name="Nat. Genet.">
        <title>Lifestyle transitions in plant pathogenic Colletotrichum fungi deciphered by genome and transcriptome analyses.</title>
        <authorList>
            <person name="O'Connell R.J."/>
            <person name="Thon M.R."/>
            <person name="Hacquard S."/>
            <person name="Amyotte S.G."/>
            <person name="Kleemann J."/>
            <person name="Torres M.F."/>
            <person name="Damm U."/>
            <person name="Buiate E.A."/>
            <person name="Epstein L."/>
            <person name="Alkan N."/>
            <person name="Altmueller J."/>
            <person name="Alvarado-Balderrama L."/>
            <person name="Bauser C.A."/>
            <person name="Becker C."/>
            <person name="Birren B.W."/>
            <person name="Chen Z."/>
            <person name="Choi J."/>
            <person name="Crouch J.A."/>
            <person name="Duvick J.P."/>
            <person name="Farman M.A."/>
            <person name="Gan P."/>
            <person name="Heiman D."/>
            <person name="Henrissat B."/>
            <person name="Howard R.J."/>
            <person name="Kabbage M."/>
            <person name="Koch C."/>
            <person name="Kracher B."/>
            <person name="Kubo Y."/>
            <person name="Law A.D."/>
            <person name="Lebrun M.-H."/>
            <person name="Lee Y.-H."/>
            <person name="Miyara I."/>
            <person name="Moore N."/>
            <person name="Neumann U."/>
            <person name="Nordstroem K."/>
            <person name="Panaccione D.G."/>
            <person name="Panstruga R."/>
            <person name="Place M."/>
            <person name="Proctor R.H."/>
            <person name="Prusky D."/>
            <person name="Rech G."/>
            <person name="Reinhardt R."/>
            <person name="Rollins J.A."/>
            <person name="Rounsley S."/>
            <person name="Schardl C.L."/>
            <person name="Schwartz D.C."/>
            <person name="Shenoy N."/>
            <person name="Shirasu K."/>
            <person name="Sikhakolli U.R."/>
            <person name="Stueber K."/>
            <person name="Sukno S.A."/>
            <person name="Sweigard J.A."/>
            <person name="Takano Y."/>
            <person name="Takahara H."/>
            <person name="Trail F."/>
            <person name="van der Does H.C."/>
            <person name="Voll L.M."/>
            <person name="Will I."/>
            <person name="Young S."/>
            <person name="Zeng Q."/>
            <person name="Zhang J."/>
            <person name="Zhou S."/>
            <person name="Dickman M.B."/>
            <person name="Schulze-Lefert P."/>
            <person name="Ver Loren van Themaat E."/>
            <person name="Ma L.-J."/>
            <person name="Vaillancourt L.J."/>
        </authorList>
    </citation>
    <scope>NUCLEOTIDE SEQUENCE [LARGE SCALE GENOMIC DNA]</scope>
    <source>
        <strain evidence="3">M1.001 / M2 / FGSC 10212</strain>
    </source>
</reference>
<dbReference type="Proteomes" id="UP000008782">
    <property type="component" value="Unassembled WGS sequence"/>
</dbReference>
<dbReference type="OrthoDB" id="5087969at2759"/>
<accession>E3Q2A5</accession>
<gene>
    <name evidence="2" type="ORF">GLRG_00350</name>
</gene>
<sequence>MATRSTRWVEFGEKVNQVTCTDSVATCTRTKYVYKGCLLPADSIMVANPKDIISQASPGSNKLRFTLASMLFQMKLSIWDSVNDEVISLINMPMSLTQEAVESMEHVAAIGEEPAKEGKKELILTILSVMFLVIAFAGETLDEANLSKIGTIFKKKADVIQNIIHKHSNQSVH</sequence>
<evidence type="ECO:0000256" key="1">
    <source>
        <dbReference type="SAM" id="Phobius"/>
    </source>
</evidence>
<dbReference type="HOGENOM" id="CLU_1547432_0_0_1"/>
<protein>
    <submittedName>
        <fullName evidence="2">Uncharacterized protein</fullName>
    </submittedName>
</protein>
<dbReference type="RefSeq" id="XP_008089226.1">
    <property type="nucleotide sequence ID" value="XM_008091035.1"/>
</dbReference>
<keyword evidence="1" id="KW-1133">Transmembrane helix</keyword>
<proteinExistence type="predicted"/>
<keyword evidence="1" id="KW-0472">Membrane</keyword>
<keyword evidence="3" id="KW-1185">Reference proteome</keyword>
<name>E3Q2A5_COLGM</name>
<dbReference type="GeneID" id="24405715"/>
<dbReference type="EMBL" id="GG697331">
    <property type="protein sequence ID" value="EFQ25206.1"/>
    <property type="molecule type" value="Genomic_DNA"/>
</dbReference>
<evidence type="ECO:0000313" key="2">
    <source>
        <dbReference type="EMBL" id="EFQ25206.1"/>
    </source>
</evidence>
<organism evidence="3">
    <name type="scientific">Colletotrichum graminicola (strain M1.001 / M2 / FGSC 10212)</name>
    <name type="common">Maize anthracnose fungus</name>
    <name type="synonym">Glomerella graminicola</name>
    <dbReference type="NCBI Taxonomy" id="645133"/>
    <lineage>
        <taxon>Eukaryota</taxon>
        <taxon>Fungi</taxon>
        <taxon>Dikarya</taxon>
        <taxon>Ascomycota</taxon>
        <taxon>Pezizomycotina</taxon>
        <taxon>Sordariomycetes</taxon>
        <taxon>Hypocreomycetidae</taxon>
        <taxon>Glomerellales</taxon>
        <taxon>Glomerellaceae</taxon>
        <taxon>Colletotrichum</taxon>
        <taxon>Colletotrichum graminicola species complex</taxon>
    </lineage>
</organism>
<feature type="transmembrane region" description="Helical" evidence="1">
    <location>
        <begin position="122"/>
        <end position="138"/>
    </location>
</feature>
<dbReference type="VEuPathDB" id="FungiDB:GLRG_00350"/>
<keyword evidence="1" id="KW-0812">Transmembrane</keyword>
<evidence type="ECO:0000313" key="3">
    <source>
        <dbReference type="Proteomes" id="UP000008782"/>
    </source>
</evidence>